<protein>
    <recommendedName>
        <fullName evidence="4">DUF1749 domain-containing protein</fullName>
    </recommendedName>
</protein>
<feature type="region of interest" description="Disordered" evidence="1">
    <location>
        <begin position="495"/>
        <end position="516"/>
    </location>
</feature>
<feature type="compositionally biased region" description="Polar residues" evidence="1">
    <location>
        <begin position="495"/>
        <end position="507"/>
    </location>
</feature>
<dbReference type="AlphaFoldDB" id="A0A5E7A1D7"/>
<proteinExistence type="predicted"/>
<evidence type="ECO:0008006" key="4">
    <source>
        <dbReference type="Google" id="ProtNLM"/>
    </source>
</evidence>
<evidence type="ECO:0000313" key="3">
    <source>
        <dbReference type="Proteomes" id="UP000325375"/>
    </source>
</evidence>
<organism evidence="2 3">
    <name type="scientific">Pseudomonas fluorescens</name>
    <dbReference type="NCBI Taxonomy" id="294"/>
    <lineage>
        <taxon>Bacteria</taxon>
        <taxon>Pseudomonadati</taxon>
        <taxon>Pseudomonadota</taxon>
        <taxon>Gammaproteobacteria</taxon>
        <taxon>Pseudomonadales</taxon>
        <taxon>Pseudomonadaceae</taxon>
        <taxon>Pseudomonas</taxon>
    </lineage>
</organism>
<dbReference type="EMBL" id="CABVHX010000002">
    <property type="protein sequence ID" value="VVN72688.1"/>
    <property type="molecule type" value="Genomic_DNA"/>
</dbReference>
<reference evidence="2 3" key="1">
    <citation type="submission" date="2019-09" db="EMBL/GenBank/DDBJ databases">
        <authorList>
            <person name="Chandra G."/>
            <person name="Truman W A."/>
        </authorList>
    </citation>
    <scope>NUCLEOTIDE SEQUENCE [LARGE SCALE GENOMIC DNA]</scope>
    <source>
        <strain evidence="2">PS718</strain>
    </source>
</reference>
<dbReference type="Proteomes" id="UP000325375">
    <property type="component" value="Unassembled WGS sequence"/>
</dbReference>
<accession>A0A5E7A1D7</accession>
<sequence>MSDAKPQATESNPDHYLISASGLLGDPPQSAVTEVARIVAKAAAAAPENGLVIHMHGGLVSRPYALKNIVAPLTNVYLSAKAYPLFFVWEAGFFETLENNKKELLNDPAFRELVKKVSEWALKKVSLSGVFSFKGTGNNEIEDIHEFRNEFDKFFDEKREIPPSETTNVPIGENTQTKTKAKALDEDSLAQEIQGTLDNDPDFKKALAEAYNASIPASELVTKGVGTKTKSSKLLLDPGVLDEMFPTEDEAPAAPGQQVKSRGVLSWLGVAKYVAKIVIAVVKRYVDGRDHGMYCTVVEEVLRSAYGSLIGAVIWNKMKDDTQDSFGEGDNRCGYAVISELKKLEQQGKGITRLTLVGHSTGAIYICNFLDEATRQGLDADIRVVFLAPAITCDRFADAITAHGVTKLKSFRMFAMTDERESADRMLNPLYTRSLLYFVSGLLEGHPSGSGWQSVLDMPVVGMQRFYESATFYQDSKVNTVSEFLKGAPNRTVWSRSAGQESGLNSDSQKHGDFDNDKTTLESVAAFIGR</sequence>
<evidence type="ECO:0000256" key="1">
    <source>
        <dbReference type="SAM" id="MobiDB-lite"/>
    </source>
</evidence>
<gene>
    <name evidence="2" type="ORF">PS718_00522</name>
</gene>
<evidence type="ECO:0000313" key="2">
    <source>
        <dbReference type="EMBL" id="VVN72688.1"/>
    </source>
</evidence>
<name>A0A5E7A1D7_PSEFL</name>
<dbReference type="RefSeq" id="WP_150601548.1">
    <property type="nucleotide sequence ID" value="NZ_CABVHX010000002.1"/>
</dbReference>